<proteinExistence type="predicted"/>
<dbReference type="PROSITE" id="PS00175">
    <property type="entry name" value="PG_MUTASE"/>
    <property type="match status" value="1"/>
</dbReference>
<accession>A0ABX8ZB43</accession>
<dbReference type="RefSeq" id="WP_221007529.1">
    <property type="nucleotide sequence ID" value="NZ_CP081150.1"/>
</dbReference>
<evidence type="ECO:0000313" key="4">
    <source>
        <dbReference type="Proteomes" id="UP000825679"/>
    </source>
</evidence>
<dbReference type="PANTHER" id="PTHR48100">
    <property type="entry name" value="BROAD-SPECIFICITY PHOSPHATASE YOR283W-RELATED"/>
    <property type="match status" value="1"/>
</dbReference>
<name>A0ABX8ZB43_9NEIS</name>
<gene>
    <name evidence="3" type="ORF">K4H28_06330</name>
</gene>
<organism evidence="3 4">
    <name type="scientific">Deefgea tanakiae</name>
    <dbReference type="NCBI Taxonomy" id="2865840"/>
    <lineage>
        <taxon>Bacteria</taxon>
        <taxon>Pseudomonadati</taxon>
        <taxon>Pseudomonadota</taxon>
        <taxon>Betaproteobacteria</taxon>
        <taxon>Neisseriales</taxon>
        <taxon>Chitinibacteraceae</taxon>
        <taxon>Deefgea</taxon>
    </lineage>
</organism>
<dbReference type="PIRSF" id="PIRSF000709">
    <property type="entry name" value="6PFK_2-Ptase"/>
    <property type="match status" value="1"/>
</dbReference>
<dbReference type="InterPro" id="IPR013078">
    <property type="entry name" value="His_Pase_superF_clade-1"/>
</dbReference>
<dbReference type="PANTHER" id="PTHR48100:SF1">
    <property type="entry name" value="HISTIDINE PHOSPHATASE FAMILY PROTEIN-RELATED"/>
    <property type="match status" value="1"/>
</dbReference>
<dbReference type="InterPro" id="IPR050275">
    <property type="entry name" value="PGM_Phosphatase"/>
</dbReference>
<dbReference type="InterPro" id="IPR029033">
    <property type="entry name" value="His_PPase_superfam"/>
</dbReference>
<dbReference type="SMART" id="SM00855">
    <property type="entry name" value="PGAM"/>
    <property type="match status" value="1"/>
</dbReference>
<protein>
    <submittedName>
        <fullName evidence="3">Phosphoglycerate mutase family protein</fullName>
    </submittedName>
</protein>
<dbReference type="Gene3D" id="3.40.50.1240">
    <property type="entry name" value="Phosphoglycerate mutase-like"/>
    <property type="match status" value="1"/>
</dbReference>
<evidence type="ECO:0000256" key="1">
    <source>
        <dbReference type="ARBA" id="ARBA00023152"/>
    </source>
</evidence>
<evidence type="ECO:0000256" key="2">
    <source>
        <dbReference type="ARBA" id="ARBA00023235"/>
    </source>
</evidence>
<dbReference type="SUPFAM" id="SSF53254">
    <property type="entry name" value="Phosphoglycerate mutase-like"/>
    <property type="match status" value="1"/>
</dbReference>
<dbReference type="Pfam" id="PF00300">
    <property type="entry name" value="His_Phos_1"/>
    <property type="match status" value="1"/>
</dbReference>
<dbReference type="InterPro" id="IPR001345">
    <property type="entry name" value="PG/BPGM_mutase_AS"/>
</dbReference>
<dbReference type="CDD" id="cd07067">
    <property type="entry name" value="HP_PGM_like"/>
    <property type="match status" value="1"/>
</dbReference>
<dbReference type="EMBL" id="CP081150">
    <property type="protein sequence ID" value="QZA79010.1"/>
    <property type="molecule type" value="Genomic_DNA"/>
</dbReference>
<keyword evidence="1" id="KW-0324">Glycolysis</keyword>
<sequence length="199" mass="22482">MPKEIYLLRHGQTEFNLERRMQGHCDSPLTELGESQARAMGATLGELLSDPSEWQVLVSPLGRAQQTAKLLMNELGLPASHLHIDPRLIEVAFGDWEKQQVMTLFAKYPDLAEQADWYFNAPGCEQLADVTSRLTQWLSDPKLPPRIIVVAHGLLGRILRGLYAGMSPQAMWQQDMPQDAFFYLKDGALTRIECVQYAD</sequence>
<reference evidence="3 4" key="1">
    <citation type="submission" date="2021-08" db="EMBL/GenBank/DDBJ databases">
        <title>complete genome sequencing of Deefgea sp. D25.</title>
        <authorList>
            <person name="Bae J.-W."/>
            <person name="Gim D.-H."/>
        </authorList>
    </citation>
    <scope>NUCLEOTIDE SEQUENCE [LARGE SCALE GENOMIC DNA]</scope>
    <source>
        <strain evidence="3 4">D25</strain>
    </source>
</reference>
<evidence type="ECO:0000313" key="3">
    <source>
        <dbReference type="EMBL" id="QZA79010.1"/>
    </source>
</evidence>
<keyword evidence="2" id="KW-0413">Isomerase</keyword>
<keyword evidence="4" id="KW-1185">Reference proteome</keyword>
<dbReference type="Proteomes" id="UP000825679">
    <property type="component" value="Chromosome"/>
</dbReference>